<gene>
    <name evidence="3" type="ORF">A7U60_g3812</name>
</gene>
<dbReference type="Proteomes" id="UP000757232">
    <property type="component" value="Unassembled WGS sequence"/>
</dbReference>
<evidence type="ECO:0000313" key="4">
    <source>
        <dbReference type="Proteomes" id="UP000757232"/>
    </source>
</evidence>
<accession>A0A9Q5HZP5</accession>
<dbReference type="SUPFAM" id="SSF160369">
    <property type="entry name" value="Ribosomal protein L10-like"/>
    <property type="match status" value="1"/>
</dbReference>
<evidence type="ECO:0000256" key="1">
    <source>
        <dbReference type="ARBA" id="ARBA00008889"/>
    </source>
</evidence>
<name>A0A9Q5HZP5_SANBA</name>
<organism evidence="3 4">
    <name type="scientific">Sanghuangporus baumii</name>
    <name type="common">Phellinus baumii</name>
    <dbReference type="NCBI Taxonomy" id="108892"/>
    <lineage>
        <taxon>Eukaryota</taxon>
        <taxon>Fungi</taxon>
        <taxon>Dikarya</taxon>
        <taxon>Basidiomycota</taxon>
        <taxon>Agaricomycotina</taxon>
        <taxon>Agaricomycetes</taxon>
        <taxon>Hymenochaetales</taxon>
        <taxon>Hymenochaetaceae</taxon>
        <taxon>Sanghuangporus</taxon>
    </lineage>
</organism>
<evidence type="ECO:0000313" key="3">
    <source>
        <dbReference type="EMBL" id="OCB89005.1"/>
    </source>
</evidence>
<feature type="compositionally biased region" description="Basic and acidic residues" evidence="2">
    <location>
        <begin position="182"/>
        <end position="197"/>
    </location>
</feature>
<dbReference type="InterPro" id="IPR047865">
    <property type="entry name" value="Ribosomal_uL10_bac_type"/>
</dbReference>
<dbReference type="EMBL" id="LNZH02000166">
    <property type="protein sequence ID" value="OCB89005.1"/>
    <property type="molecule type" value="Genomic_DNA"/>
</dbReference>
<proteinExistence type="inferred from homology"/>
<sequence length="301" mass="33104">MFRSSRLPCLSAAGPRPSSTSFLVLPSRRHYAVSIRPSTVWPGKPEPRIFNERKTYLFNQFTSLLNRSSSRPVLFIHHKNFKADSLIKLRREITATALPKGAKQLSLLEVAPDPEMVPRLAIIQSSVFGVALRNFAPLDSETIQRIASMAHGGALAVITLPSLDPPVLQDILRTLEHAIPPKKREEEQPKQKGKGKDGDEEGFVPGRRQKRQKPMLDPELSVAGALIEGRVFGVEQVKDVSKLPTLEMLRQQIVGLISSPAVQLAMVLGEASGGRLARTLDGFKKALEDGQTTKEENTSAP</sequence>
<dbReference type="PANTHER" id="PTHR11560">
    <property type="entry name" value="39S RIBOSOMAL PROTEIN L10, MITOCHONDRIAL"/>
    <property type="match status" value="1"/>
</dbReference>
<dbReference type="OrthoDB" id="360689at2759"/>
<comment type="similarity">
    <text evidence="1">Belongs to the universal ribosomal protein uL10 family.</text>
</comment>
<dbReference type="InterPro" id="IPR043141">
    <property type="entry name" value="Ribosomal_uL10-like_sf"/>
</dbReference>
<evidence type="ECO:0000256" key="2">
    <source>
        <dbReference type="SAM" id="MobiDB-lite"/>
    </source>
</evidence>
<evidence type="ECO:0008006" key="5">
    <source>
        <dbReference type="Google" id="ProtNLM"/>
    </source>
</evidence>
<dbReference type="AlphaFoldDB" id="A0A9Q5HZP5"/>
<reference evidence="3" key="1">
    <citation type="submission" date="2016-06" db="EMBL/GenBank/DDBJ databases">
        <title>Draft Genome sequence of the fungus Inonotus baumii.</title>
        <authorList>
            <person name="Zhu H."/>
            <person name="Lin W."/>
        </authorList>
    </citation>
    <scope>NUCLEOTIDE SEQUENCE</scope>
    <source>
        <strain evidence="3">821</strain>
    </source>
</reference>
<feature type="region of interest" description="Disordered" evidence="2">
    <location>
        <begin position="178"/>
        <end position="217"/>
    </location>
</feature>
<protein>
    <recommendedName>
        <fullName evidence="5">50S ribosomal protein L10</fullName>
    </recommendedName>
</protein>
<keyword evidence="4" id="KW-1185">Reference proteome</keyword>
<comment type="caution">
    <text evidence="3">The sequence shown here is derived from an EMBL/GenBank/DDBJ whole genome shotgun (WGS) entry which is preliminary data.</text>
</comment>